<proteinExistence type="inferred from homology"/>
<dbReference type="CDD" id="cd06565">
    <property type="entry name" value="GH20_GcnA-like"/>
    <property type="match status" value="1"/>
</dbReference>
<dbReference type="EMBL" id="WVUK01000062">
    <property type="protein sequence ID" value="KAF7490710.1"/>
    <property type="molecule type" value="Genomic_DNA"/>
</dbReference>
<organism evidence="6">
    <name type="scientific">Sarcoptes scabiei</name>
    <name type="common">Itch mite</name>
    <name type="synonym">Acarus scabiei</name>
    <dbReference type="NCBI Taxonomy" id="52283"/>
    <lineage>
        <taxon>Eukaryota</taxon>
        <taxon>Metazoa</taxon>
        <taxon>Ecdysozoa</taxon>
        <taxon>Arthropoda</taxon>
        <taxon>Chelicerata</taxon>
        <taxon>Arachnida</taxon>
        <taxon>Acari</taxon>
        <taxon>Acariformes</taxon>
        <taxon>Sarcoptiformes</taxon>
        <taxon>Astigmata</taxon>
        <taxon>Psoroptidia</taxon>
        <taxon>Sarcoptoidea</taxon>
        <taxon>Sarcoptidae</taxon>
        <taxon>Sarcoptinae</taxon>
        <taxon>Sarcoptes</taxon>
    </lineage>
</organism>
<evidence type="ECO:0000256" key="2">
    <source>
        <dbReference type="ARBA" id="ARBA00006285"/>
    </source>
</evidence>
<dbReference type="OrthoDB" id="10023921at2759"/>
<comment type="catalytic activity">
    <reaction evidence="1">
        <text>Hydrolysis of terminal non-reducing N-acetyl-D-hexosamine residues in N-acetyl-beta-D-hexosaminides.</text>
        <dbReference type="EC" id="3.2.1.52"/>
    </reaction>
</comment>
<reference evidence="6" key="2">
    <citation type="submission" date="2020-01" db="EMBL/GenBank/DDBJ databases">
        <authorList>
            <person name="Korhonen P.K.K."/>
            <person name="Guangxu M.G."/>
            <person name="Wang T.W."/>
            <person name="Stroehlein A.J.S."/>
            <person name="Young N.D."/>
            <person name="Ang C.-S.A."/>
            <person name="Fernando D.W.F."/>
            <person name="Lu H.L."/>
            <person name="Taylor S.T."/>
            <person name="Ehtesham M.E.M."/>
            <person name="Najaraj S.H.N."/>
            <person name="Harsha G.H.G."/>
            <person name="Madugundu A.M."/>
            <person name="Renuse S.R."/>
            <person name="Holt D.H."/>
            <person name="Pandey A.P."/>
            <person name="Papenfuss A.P."/>
            <person name="Gasser R.B.G."/>
            <person name="Fischer K.F."/>
        </authorList>
    </citation>
    <scope>NUCLEOTIDE SEQUENCE</scope>
    <source>
        <strain evidence="6">SSS_KF_BRIS2020</strain>
    </source>
</reference>
<evidence type="ECO:0000256" key="4">
    <source>
        <dbReference type="ARBA" id="ARBA00022801"/>
    </source>
</evidence>
<dbReference type="Gene3D" id="3.20.20.80">
    <property type="entry name" value="Glycosidases"/>
    <property type="match status" value="1"/>
</dbReference>
<evidence type="ECO:0000313" key="7">
    <source>
        <dbReference type="EnsemblMetazoa" id="KAF7490710.1"/>
    </source>
</evidence>
<reference evidence="7" key="3">
    <citation type="submission" date="2022-06" db="UniProtKB">
        <authorList>
            <consortium name="EnsemblMetazoa"/>
        </authorList>
    </citation>
    <scope>IDENTIFICATION</scope>
</reference>
<dbReference type="PANTHER" id="PTHR21040">
    <property type="entry name" value="BCDNA.GH04120"/>
    <property type="match status" value="1"/>
</dbReference>
<dbReference type="PANTHER" id="PTHR21040:SF8">
    <property type="entry name" value="BCDNA.GH04120"/>
    <property type="match status" value="1"/>
</dbReference>
<evidence type="ECO:0000256" key="1">
    <source>
        <dbReference type="ARBA" id="ARBA00001231"/>
    </source>
</evidence>
<dbReference type="GO" id="GO:0004563">
    <property type="term" value="F:beta-N-acetylhexosaminidase activity"/>
    <property type="evidence" value="ECO:0007669"/>
    <property type="project" value="UniProtKB-EC"/>
</dbReference>
<keyword evidence="4" id="KW-0378">Hydrolase</keyword>
<sequence>MHVIDTKHFPEYSNSNSFDSIYDHRQLQRKDSNGYVPRNRFVHFDLKGAPPKISYLRKIFPLIRKAGGNGILLEYEDMFPFDGRLKHAAANNAFTKNDIYQIKSLARANQLEIIPLVQTFGHLEFILKLEVYRHLRESDSYPQTICPSKNESSELLFEMIDQVLALHKESKWLHIGCDEVFQIGLCNLCQNQDINQLFLNHVKSIASYVNDRHQVIPIIWDDMLRQIYPETIKLYELHRSNLEIMIWTYIDDIYRFIPYGTWISYSQSFPKIWGASAFKGAFGETLTAPNIKMHLDNNIAWLGALEEQSTNFKTIQGLVITGWQRYDHLATCTSLPSLILDLLTVSNGKYESRLIRKLYEILNCGQNVMISNENIFSKNSNFFHLAQCDFPGSKILQMINDFEEINKRVDDFLYDLTVHKAWLTRYNFAHNITSPWRINEGLQNYPEIMYNLREVAKNALSTLGEVYENSTVFGEKINSK</sequence>
<evidence type="ECO:0000313" key="8">
    <source>
        <dbReference type="Proteomes" id="UP000070412"/>
    </source>
</evidence>
<comment type="similarity">
    <text evidence="2">Belongs to the glycosyl hydrolase 20 family.</text>
</comment>
<dbReference type="AlphaFoldDB" id="A0A834VCQ8"/>
<dbReference type="InterPro" id="IPR017853">
    <property type="entry name" value="GH"/>
</dbReference>
<dbReference type="Proteomes" id="UP000070412">
    <property type="component" value="Unassembled WGS sequence"/>
</dbReference>
<name>A0A834VCQ8_SARSC</name>
<dbReference type="EnsemblMetazoa" id="SSS_2921s_mrna">
    <property type="protein sequence ID" value="KAF7490710.1"/>
    <property type="gene ID" value="SSS_2921"/>
</dbReference>
<evidence type="ECO:0000259" key="5">
    <source>
        <dbReference type="Pfam" id="PF00728"/>
    </source>
</evidence>
<protein>
    <recommendedName>
        <fullName evidence="3">beta-N-acetylhexosaminidase</fullName>
        <ecNumber evidence="3">3.2.1.52</ecNumber>
    </recommendedName>
</protein>
<feature type="domain" description="Glycoside hydrolase family 20 catalytic" evidence="5">
    <location>
        <begin position="90"/>
        <end position="250"/>
    </location>
</feature>
<accession>A0A834VCQ8</accession>
<reference evidence="8" key="1">
    <citation type="journal article" date="2020" name="PLoS Negl. Trop. Dis.">
        <title>High-quality nuclear genome for Sarcoptes scabiei-A critical resource for a neglected parasite.</title>
        <authorList>
            <person name="Korhonen P.K."/>
            <person name="Gasser R.B."/>
            <person name="Ma G."/>
            <person name="Wang T."/>
            <person name="Stroehlein A.J."/>
            <person name="Young N.D."/>
            <person name="Ang C.S."/>
            <person name="Fernando D.D."/>
            <person name="Lu H.C."/>
            <person name="Taylor S."/>
            <person name="Reynolds S.L."/>
            <person name="Mofiz E."/>
            <person name="Najaraj S.H."/>
            <person name="Gowda H."/>
            <person name="Madugundu A."/>
            <person name="Renuse S."/>
            <person name="Holt D."/>
            <person name="Pandey A."/>
            <person name="Papenfuss A.T."/>
            <person name="Fischer K."/>
        </authorList>
    </citation>
    <scope>NUCLEOTIDE SEQUENCE [LARGE SCALE GENOMIC DNA]</scope>
</reference>
<dbReference type="GO" id="GO:0005975">
    <property type="term" value="P:carbohydrate metabolic process"/>
    <property type="evidence" value="ECO:0007669"/>
    <property type="project" value="InterPro"/>
</dbReference>
<keyword evidence="8" id="KW-1185">Reference proteome</keyword>
<evidence type="ECO:0000256" key="3">
    <source>
        <dbReference type="ARBA" id="ARBA00012663"/>
    </source>
</evidence>
<evidence type="ECO:0000313" key="6">
    <source>
        <dbReference type="EMBL" id="KAF7490710.1"/>
    </source>
</evidence>
<dbReference type="InterPro" id="IPR015883">
    <property type="entry name" value="Glyco_hydro_20_cat"/>
</dbReference>
<dbReference type="Pfam" id="PF00728">
    <property type="entry name" value="Glyco_hydro_20"/>
    <property type="match status" value="1"/>
</dbReference>
<dbReference type="SUPFAM" id="SSF51445">
    <property type="entry name" value="(Trans)glycosidases"/>
    <property type="match status" value="1"/>
</dbReference>
<gene>
    <name evidence="6" type="ORF">SSS_2921</name>
</gene>
<dbReference type="EC" id="3.2.1.52" evidence="3"/>
<dbReference type="InterPro" id="IPR038901">
    <property type="entry name" value="HEXDC-like"/>
</dbReference>